<keyword evidence="5" id="KW-0333">Golgi apparatus</keyword>
<dbReference type="GO" id="GO:0000139">
    <property type="term" value="C:Golgi membrane"/>
    <property type="evidence" value="ECO:0007669"/>
    <property type="project" value="UniProtKB-SubCell"/>
</dbReference>
<feature type="domain" description="Alpha 1,4-glycosyltransferase" evidence="8">
    <location>
        <begin position="212"/>
        <end position="305"/>
    </location>
</feature>
<dbReference type="AlphaFoldDB" id="A0A9D4PZB6"/>
<dbReference type="GO" id="GO:0006688">
    <property type="term" value="P:glycosphingolipid biosynthetic process"/>
    <property type="evidence" value="ECO:0007669"/>
    <property type="project" value="TreeGrafter"/>
</dbReference>
<comment type="subcellular location">
    <subcellularLocation>
        <location evidence="1">Golgi apparatus membrane</location>
        <topology evidence="1">Single-pass type II membrane protein</topology>
    </subcellularLocation>
</comment>
<keyword evidence="7" id="KW-0812">Transmembrane</keyword>
<reference evidence="9" key="1">
    <citation type="journal article" date="2020" name="Cell">
        <title>Large-Scale Comparative Analyses of Tick Genomes Elucidate Their Genetic Diversity and Vector Capacities.</title>
        <authorList>
            <consortium name="Tick Genome and Microbiome Consortium (TIGMIC)"/>
            <person name="Jia N."/>
            <person name="Wang J."/>
            <person name="Shi W."/>
            <person name="Du L."/>
            <person name="Sun Y."/>
            <person name="Zhan W."/>
            <person name="Jiang J.F."/>
            <person name="Wang Q."/>
            <person name="Zhang B."/>
            <person name="Ji P."/>
            <person name="Bell-Sakyi L."/>
            <person name="Cui X.M."/>
            <person name="Yuan T.T."/>
            <person name="Jiang B.G."/>
            <person name="Yang W.F."/>
            <person name="Lam T.T."/>
            <person name="Chang Q.C."/>
            <person name="Ding S.J."/>
            <person name="Wang X.J."/>
            <person name="Zhu J.G."/>
            <person name="Ruan X.D."/>
            <person name="Zhao L."/>
            <person name="Wei J.T."/>
            <person name="Ye R.Z."/>
            <person name="Que T.C."/>
            <person name="Du C.H."/>
            <person name="Zhou Y.H."/>
            <person name="Cheng J.X."/>
            <person name="Dai P.F."/>
            <person name="Guo W.B."/>
            <person name="Han X.H."/>
            <person name="Huang E.J."/>
            <person name="Li L.F."/>
            <person name="Wei W."/>
            <person name="Gao Y.C."/>
            <person name="Liu J.Z."/>
            <person name="Shao H.Z."/>
            <person name="Wang X."/>
            <person name="Wang C.C."/>
            <person name="Yang T.C."/>
            <person name="Huo Q.B."/>
            <person name="Li W."/>
            <person name="Chen H.Y."/>
            <person name="Chen S.E."/>
            <person name="Zhou L.G."/>
            <person name="Ni X.B."/>
            <person name="Tian J.H."/>
            <person name="Sheng Y."/>
            <person name="Liu T."/>
            <person name="Pan Y.S."/>
            <person name="Xia L.Y."/>
            <person name="Li J."/>
            <person name="Zhao F."/>
            <person name="Cao W.C."/>
        </authorList>
    </citation>
    <scope>NUCLEOTIDE SEQUENCE</scope>
    <source>
        <strain evidence="9">Rsan-2018</strain>
    </source>
</reference>
<dbReference type="VEuPathDB" id="VectorBase:RSAN_055501"/>
<evidence type="ECO:0000313" key="9">
    <source>
        <dbReference type="EMBL" id="KAH7961539.1"/>
    </source>
</evidence>
<dbReference type="PANTHER" id="PTHR12042">
    <property type="entry name" value="LACTOSYLCERAMIDE 4-ALPHA-GALACTOSYLTRANSFERASE ALPHA- 1,4-GALACTOSYLTRANSFERASE"/>
    <property type="match status" value="1"/>
</dbReference>
<comment type="caution">
    <text evidence="9">The sequence shown here is derived from an EMBL/GenBank/DDBJ whole genome shotgun (WGS) entry which is preliminary data.</text>
</comment>
<evidence type="ECO:0000256" key="1">
    <source>
        <dbReference type="ARBA" id="ARBA00004323"/>
    </source>
</evidence>
<dbReference type="SUPFAM" id="SSF53448">
    <property type="entry name" value="Nucleotide-diphospho-sugar transferases"/>
    <property type="match status" value="1"/>
</dbReference>
<feature type="transmembrane region" description="Helical" evidence="7">
    <location>
        <begin position="20"/>
        <end position="39"/>
    </location>
</feature>
<dbReference type="Pfam" id="PF04488">
    <property type="entry name" value="Gly_transf_sug"/>
    <property type="match status" value="1"/>
</dbReference>
<keyword evidence="7" id="KW-1133">Transmembrane helix</keyword>
<keyword evidence="10" id="KW-1185">Reference proteome</keyword>
<keyword evidence="4" id="KW-0808">Transferase</keyword>
<evidence type="ECO:0000256" key="5">
    <source>
        <dbReference type="ARBA" id="ARBA00023034"/>
    </source>
</evidence>
<dbReference type="InterPro" id="IPR051981">
    <property type="entry name" value="Glycosyltransf_32"/>
</dbReference>
<gene>
    <name evidence="9" type="ORF">HPB52_009962</name>
</gene>
<name>A0A9D4PZB6_RHISA</name>
<evidence type="ECO:0000256" key="7">
    <source>
        <dbReference type="SAM" id="Phobius"/>
    </source>
</evidence>
<evidence type="ECO:0000256" key="3">
    <source>
        <dbReference type="ARBA" id="ARBA00022676"/>
    </source>
</evidence>
<keyword evidence="6 7" id="KW-0472">Membrane</keyword>
<accession>A0A9D4PZB6</accession>
<evidence type="ECO:0000256" key="4">
    <source>
        <dbReference type="ARBA" id="ARBA00022679"/>
    </source>
</evidence>
<evidence type="ECO:0000313" key="10">
    <source>
        <dbReference type="Proteomes" id="UP000821837"/>
    </source>
</evidence>
<dbReference type="InterPro" id="IPR007652">
    <property type="entry name" value="A1-4-GlycosylTfrase_dom"/>
</dbReference>
<evidence type="ECO:0000256" key="6">
    <source>
        <dbReference type="ARBA" id="ARBA00023136"/>
    </source>
</evidence>
<dbReference type="PANTHER" id="PTHR12042:SF21">
    <property type="entry name" value="ALPHA1,4-GALACTOSYLTRANSFERASE 1-RELATED"/>
    <property type="match status" value="1"/>
</dbReference>
<dbReference type="InterPro" id="IPR029044">
    <property type="entry name" value="Nucleotide-diphossugar_trans"/>
</dbReference>
<dbReference type="Proteomes" id="UP000821837">
    <property type="component" value="Chromosome 3"/>
</dbReference>
<dbReference type="Pfam" id="PF04572">
    <property type="entry name" value="Gb3_synth"/>
    <property type="match status" value="1"/>
</dbReference>
<dbReference type="Gene3D" id="3.90.550.20">
    <property type="match status" value="1"/>
</dbReference>
<keyword evidence="3" id="KW-0328">Glycosyltransferase</keyword>
<dbReference type="GO" id="GO:0016758">
    <property type="term" value="F:hexosyltransferase activity"/>
    <property type="evidence" value="ECO:0007669"/>
    <property type="project" value="TreeGrafter"/>
</dbReference>
<sequence length="312" mass="34672">MDSMTARSKGGAIARMRHVVRDMVVVSLVTIVLTLGYIGSSTQESTASDSQNIWFLETFGGRKLTPRAACSIESACRHNDDYTVHLLSTGNISSLSCPYHRVLSTIPNFRSALLNASTELAGTPLSRLHAKGGNPHRSLYFAVRLSDFLRYAVIWKYGGIYLDTDVIVLRPLNGIRNSIVYEVDGGRMSNGVLFFTKNHPVLGAIMDLCSRRNTCGPQLLSALGYDEVLSRRVNFLSSQTFLRFPFSQWRDLFDPKKTEEVLKAVNGSHGVHFWNTLNLRTVVMTRSGCAMDVLARAHCPLVYRLASSEGYL</sequence>
<reference evidence="9" key="2">
    <citation type="submission" date="2021-09" db="EMBL/GenBank/DDBJ databases">
        <authorList>
            <person name="Jia N."/>
            <person name="Wang J."/>
            <person name="Shi W."/>
            <person name="Du L."/>
            <person name="Sun Y."/>
            <person name="Zhan W."/>
            <person name="Jiang J."/>
            <person name="Wang Q."/>
            <person name="Zhang B."/>
            <person name="Ji P."/>
            <person name="Sakyi L.B."/>
            <person name="Cui X."/>
            <person name="Yuan T."/>
            <person name="Jiang B."/>
            <person name="Yang W."/>
            <person name="Lam T.T.-Y."/>
            <person name="Chang Q."/>
            <person name="Ding S."/>
            <person name="Wang X."/>
            <person name="Zhu J."/>
            <person name="Ruan X."/>
            <person name="Zhao L."/>
            <person name="Wei J."/>
            <person name="Que T."/>
            <person name="Du C."/>
            <person name="Cheng J."/>
            <person name="Dai P."/>
            <person name="Han X."/>
            <person name="Huang E."/>
            <person name="Gao Y."/>
            <person name="Liu J."/>
            <person name="Shao H."/>
            <person name="Ye R."/>
            <person name="Li L."/>
            <person name="Wei W."/>
            <person name="Wang X."/>
            <person name="Wang C."/>
            <person name="Huo Q."/>
            <person name="Li W."/>
            <person name="Guo W."/>
            <person name="Chen H."/>
            <person name="Chen S."/>
            <person name="Zhou L."/>
            <person name="Zhou L."/>
            <person name="Ni X."/>
            <person name="Tian J."/>
            <person name="Zhou Y."/>
            <person name="Sheng Y."/>
            <person name="Liu T."/>
            <person name="Pan Y."/>
            <person name="Xia L."/>
            <person name="Li J."/>
            <person name="Zhao F."/>
            <person name="Cao W."/>
        </authorList>
    </citation>
    <scope>NUCLEOTIDE SEQUENCE</scope>
    <source>
        <strain evidence="9">Rsan-2018</strain>
        <tissue evidence="9">Larvae</tissue>
    </source>
</reference>
<proteinExistence type="inferred from homology"/>
<dbReference type="InterPro" id="IPR007577">
    <property type="entry name" value="GlycoTrfase_DXD_sugar-bd_CS"/>
</dbReference>
<evidence type="ECO:0000256" key="2">
    <source>
        <dbReference type="ARBA" id="ARBA00009003"/>
    </source>
</evidence>
<comment type="similarity">
    <text evidence="2">Belongs to the glycosyltransferase 32 family.</text>
</comment>
<dbReference type="EMBL" id="JABSTV010001249">
    <property type="protein sequence ID" value="KAH7961539.1"/>
    <property type="molecule type" value="Genomic_DNA"/>
</dbReference>
<protein>
    <recommendedName>
        <fullName evidence="8">Alpha 1,4-glycosyltransferase domain-containing protein</fullName>
    </recommendedName>
</protein>
<organism evidence="9 10">
    <name type="scientific">Rhipicephalus sanguineus</name>
    <name type="common">Brown dog tick</name>
    <name type="synonym">Ixodes sanguineus</name>
    <dbReference type="NCBI Taxonomy" id="34632"/>
    <lineage>
        <taxon>Eukaryota</taxon>
        <taxon>Metazoa</taxon>
        <taxon>Ecdysozoa</taxon>
        <taxon>Arthropoda</taxon>
        <taxon>Chelicerata</taxon>
        <taxon>Arachnida</taxon>
        <taxon>Acari</taxon>
        <taxon>Parasitiformes</taxon>
        <taxon>Ixodida</taxon>
        <taxon>Ixodoidea</taxon>
        <taxon>Ixodidae</taxon>
        <taxon>Rhipicephalinae</taxon>
        <taxon>Rhipicephalus</taxon>
        <taxon>Rhipicephalus</taxon>
    </lineage>
</organism>
<evidence type="ECO:0000259" key="8">
    <source>
        <dbReference type="Pfam" id="PF04572"/>
    </source>
</evidence>